<name>A0ABR4TNQ9_9PROT</name>
<keyword evidence="2" id="KW-1185">Reference proteome</keyword>
<proteinExistence type="predicted"/>
<dbReference type="Proteomes" id="UP000027463">
    <property type="component" value="Unassembled WGS sequence"/>
</dbReference>
<comment type="caution">
    <text evidence="1">The sequence shown here is derived from an EMBL/GenBank/DDBJ whole genome shotgun (WGS) entry which is preliminary data.</text>
</comment>
<reference evidence="1 2" key="1">
    <citation type="submission" date="2013-07" db="EMBL/GenBank/DDBJ databases">
        <title>Thalassospira permensis NBRC 106175 Genome Sequencing.</title>
        <authorList>
            <person name="Lai Q."/>
            <person name="Shao Z."/>
        </authorList>
    </citation>
    <scope>NUCLEOTIDE SEQUENCE [LARGE SCALE GENOMIC DNA]</scope>
    <source>
        <strain evidence="1 2">NBRC 106175</strain>
    </source>
</reference>
<dbReference type="EMBL" id="AUNC01000022">
    <property type="protein sequence ID" value="KEO56604.1"/>
    <property type="molecule type" value="Genomic_DNA"/>
</dbReference>
<gene>
    <name evidence="1" type="ORF">SMB34_19100</name>
</gene>
<evidence type="ECO:0000313" key="1">
    <source>
        <dbReference type="EMBL" id="KEO56604.1"/>
    </source>
</evidence>
<protein>
    <submittedName>
        <fullName evidence="1">Uncharacterized protein</fullName>
    </submittedName>
</protein>
<sequence>MVLVAKPKVMKAFRLIQIYLLNQLAPIARALYIAARSMSPV</sequence>
<evidence type="ECO:0000313" key="2">
    <source>
        <dbReference type="Proteomes" id="UP000027463"/>
    </source>
</evidence>
<organism evidence="1 2">
    <name type="scientific">Thalassospira permensis NBRC 106175</name>
    <dbReference type="NCBI Taxonomy" id="1353532"/>
    <lineage>
        <taxon>Bacteria</taxon>
        <taxon>Pseudomonadati</taxon>
        <taxon>Pseudomonadota</taxon>
        <taxon>Alphaproteobacteria</taxon>
        <taxon>Rhodospirillales</taxon>
        <taxon>Thalassospiraceae</taxon>
        <taxon>Thalassospira</taxon>
    </lineage>
</organism>
<accession>A0ABR4TNQ9</accession>